<accession>F8MK74</accession>
<dbReference type="KEGG" id="nte:NEUTE1DRAFT100291"/>
<dbReference type="RefSeq" id="XP_009850495.1">
    <property type="nucleotide sequence ID" value="XM_009852193.1"/>
</dbReference>
<gene>
    <name evidence="1" type="ORF">NEUTE1DRAFT_100291</name>
</gene>
<dbReference type="Proteomes" id="UP000008065">
    <property type="component" value="Unassembled WGS sequence"/>
</dbReference>
<dbReference type="EMBL" id="GL891304">
    <property type="protein sequence ID" value="EGO57358.1"/>
    <property type="molecule type" value="Genomic_DNA"/>
</dbReference>
<proteinExistence type="predicted"/>
<dbReference type="AlphaFoldDB" id="F8MK74"/>
<sequence length="85" mass="9427">MVETVQVLCCRLDGELSRLKWIQCSSLPVPIEATSHHHCTASDIQVRFSFFLIFNNQSGLQASITKPVISQFAIGQKGPQATRNP</sequence>
<evidence type="ECO:0000313" key="2">
    <source>
        <dbReference type="Proteomes" id="UP000008065"/>
    </source>
</evidence>
<dbReference type="VEuPathDB" id="FungiDB:NEUTE1DRAFT_100291"/>
<dbReference type="HOGENOM" id="CLU_2513164_0_0_1"/>
<dbReference type="GeneID" id="20821658"/>
<keyword evidence="2" id="KW-1185">Reference proteome</keyword>
<name>F8MK74_NEUT8</name>
<organism evidence="1 2">
    <name type="scientific">Neurospora tetrasperma (strain FGSC 2508 / ATCC MYA-4615 / P0657)</name>
    <dbReference type="NCBI Taxonomy" id="510951"/>
    <lineage>
        <taxon>Eukaryota</taxon>
        <taxon>Fungi</taxon>
        <taxon>Dikarya</taxon>
        <taxon>Ascomycota</taxon>
        <taxon>Pezizomycotina</taxon>
        <taxon>Sordariomycetes</taxon>
        <taxon>Sordariomycetidae</taxon>
        <taxon>Sordariales</taxon>
        <taxon>Sordariaceae</taxon>
        <taxon>Neurospora</taxon>
    </lineage>
</organism>
<evidence type="ECO:0000313" key="1">
    <source>
        <dbReference type="EMBL" id="EGO57358.1"/>
    </source>
</evidence>
<reference evidence="2" key="1">
    <citation type="journal article" date="2011" name="Genetics">
        <title>Massive changes in genome architecture accompany the transition to self-fertility in the filamentous fungus Neurospora tetrasperma.</title>
        <authorList>
            <person name="Ellison C.E."/>
            <person name="Stajich J.E."/>
            <person name="Jacobson D.J."/>
            <person name="Natvig D.O."/>
            <person name="Lapidus A."/>
            <person name="Foster B."/>
            <person name="Aerts A."/>
            <person name="Riley R."/>
            <person name="Lindquist E.A."/>
            <person name="Grigoriev I.V."/>
            <person name="Taylor J.W."/>
        </authorList>
    </citation>
    <scope>NUCLEOTIDE SEQUENCE [LARGE SCALE GENOMIC DNA]</scope>
    <source>
        <strain evidence="2">FGSC 2508 / P0657</strain>
    </source>
</reference>
<protein>
    <submittedName>
        <fullName evidence="1">Uncharacterized protein</fullName>
    </submittedName>
</protein>